<dbReference type="RefSeq" id="WP_011822125.1">
    <property type="nucleotide sequence ID" value="NC_008818.1"/>
</dbReference>
<dbReference type="AlphaFoldDB" id="A2BLE6"/>
<protein>
    <submittedName>
        <fullName evidence="2">Uncharacterized protein</fullName>
    </submittedName>
</protein>
<organism evidence="2 3">
    <name type="scientific">Hyperthermus butylicus (strain DSM 5456 / JCM 9403 / PLM1-5)</name>
    <dbReference type="NCBI Taxonomy" id="415426"/>
    <lineage>
        <taxon>Archaea</taxon>
        <taxon>Thermoproteota</taxon>
        <taxon>Thermoprotei</taxon>
        <taxon>Desulfurococcales</taxon>
        <taxon>Pyrodictiaceae</taxon>
        <taxon>Hyperthermus</taxon>
    </lineage>
</organism>
<gene>
    <name evidence="2" type="ordered locus">Hbut_0959</name>
</gene>
<dbReference type="HOGENOM" id="CLU_1901911_0_0_2"/>
<keyword evidence="3" id="KW-1185">Reference proteome</keyword>
<accession>A2BLE6</accession>
<evidence type="ECO:0000313" key="3">
    <source>
        <dbReference type="Proteomes" id="UP000002593"/>
    </source>
</evidence>
<reference evidence="2 3" key="1">
    <citation type="journal article" date="2007" name="Archaea">
        <title>The genome of Hyperthermus butylicus: a sulfur-reducing, peptide fermenting, neutrophilic Crenarchaeote growing up to 108 degrees C.</title>
        <authorList>
            <person name="Brugger K."/>
            <person name="Chen L."/>
            <person name="Stark M."/>
            <person name="Zibat A."/>
            <person name="Redder P."/>
            <person name="Ruepp A."/>
            <person name="Awayez M."/>
            <person name="She Q."/>
            <person name="Garrett R.A."/>
            <person name="Klenk H.P."/>
        </authorList>
    </citation>
    <scope>NUCLEOTIDE SEQUENCE [LARGE SCALE GENOMIC DNA]</scope>
    <source>
        <strain evidence="3">DSM 5456 / JCM 9403 / PLM1-5</strain>
    </source>
</reference>
<evidence type="ECO:0000313" key="2">
    <source>
        <dbReference type="EMBL" id="ABM80807.1"/>
    </source>
</evidence>
<dbReference type="GeneID" id="4781383"/>
<dbReference type="OrthoDB" id="375440at2157"/>
<keyword evidence="1" id="KW-1133">Transmembrane helix</keyword>
<keyword evidence="1" id="KW-0812">Transmembrane</keyword>
<dbReference type="KEGG" id="hbu:Hbut_0959"/>
<proteinExistence type="predicted"/>
<dbReference type="eggNOG" id="arCOG03872">
    <property type="taxonomic scope" value="Archaea"/>
</dbReference>
<evidence type="ECO:0000256" key="1">
    <source>
        <dbReference type="SAM" id="Phobius"/>
    </source>
</evidence>
<dbReference type="Proteomes" id="UP000002593">
    <property type="component" value="Chromosome"/>
</dbReference>
<dbReference type="STRING" id="415426.Hbut_0959"/>
<name>A2BLE6_HYPBU</name>
<dbReference type="EnsemblBacteria" id="ABM80807">
    <property type="protein sequence ID" value="ABM80807"/>
    <property type="gene ID" value="Hbut_0959"/>
</dbReference>
<dbReference type="EMBL" id="CP000493">
    <property type="protein sequence ID" value="ABM80807.1"/>
    <property type="molecule type" value="Genomic_DNA"/>
</dbReference>
<feature type="transmembrane region" description="Helical" evidence="1">
    <location>
        <begin position="7"/>
        <end position="28"/>
    </location>
</feature>
<keyword evidence="1" id="KW-0472">Membrane</keyword>
<sequence>MRAVSPIVSAVILLMASIAAGLIVYQYFLNTVNTMADKPVAYSIAEYVPETATIYVTVDNAGTTPITVQASKVSCMNGYTFTHNLTTPITVQGGEKKLIEIPVDQNLCDWPVVLVLMYQAGGKLYTTEPIEVS</sequence>